<dbReference type="InterPro" id="IPR047952">
    <property type="entry name" value="Transpos_IS4"/>
</dbReference>
<keyword evidence="4" id="KW-0233">DNA recombination</keyword>
<dbReference type="NCBIfam" id="NF033592">
    <property type="entry name" value="transpos_IS4_1"/>
    <property type="match status" value="1"/>
</dbReference>
<evidence type="ECO:0000313" key="9">
    <source>
        <dbReference type="Proteomes" id="UP001596989"/>
    </source>
</evidence>
<comment type="similarity">
    <text evidence="1">Belongs to the transposase 11 family.</text>
</comment>
<keyword evidence="3" id="KW-0238">DNA-binding</keyword>
<evidence type="ECO:0000256" key="5">
    <source>
        <dbReference type="SAM" id="MobiDB-lite"/>
    </source>
</evidence>
<proteinExistence type="inferred from homology"/>
<feature type="region of interest" description="Disordered" evidence="5">
    <location>
        <begin position="368"/>
        <end position="388"/>
    </location>
</feature>
<dbReference type="Proteomes" id="UP001596989">
    <property type="component" value="Unassembled WGS sequence"/>
</dbReference>
<organism evidence="8 9">
    <name type="scientific">Paenibacillus chungangensis</name>
    <dbReference type="NCBI Taxonomy" id="696535"/>
    <lineage>
        <taxon>Bacteria</taxon>
        <taxon>Bacillati</taxon>
        <taxon>Bacillota</taxon>
        <taxon>Bacilli</taxon>
        <taxon>Bacillales</taxon>
        <taxon>Paenibacillaceae</taxon>
        <taxon>Paenibacillus</taxon>
    </lineage>
</organism>
<accession>A0ABW3HRT9</accession>
<dbReference type="SUPFAM" id="SSF53098">
    <property type="entry name" value="Ribonuclease H-like"/>
    <property type="match status" value="1"/>
</dbReference>
<feature type="domain" description="Transposase IS4-like" evidence="6">
    <location>
        <begin position="121"/>
        <end position="331"/>
    </location>
</feature>
<feature type="domain" description="DUF4372" evidence="7">
    <location>
        <begin position="8"/>
        <end position="77"/>
    </location>
</feature>
<protein>
    <submittedName>
        <fullName evidence="8">IS4 family transposase</fullName>
    </submittedName>
</protein>
<dbReference type="PANTHER" id="PTHR33258">
    <property type="entry name" value="TRANSPOSASE INSL FOR INSERTION SEQUENCE ELEMENT IS186A-RELATED"/>
    <property type="match status" value="1"/>
</dbReference>
<dbReference type="InterPro" id="IPR025399">
    <property type="entry name" value="DUF4372"/>
</dbReference>
<gene>
    <name evidence="8" type="ORF">ACFQ2I_12625</name>
</gene>
<dbReference type="RefSeq" id="WP_377564638.1">
    <property type="nucleotide sequence ID" value="NZ_JBHTJZ010000017.1"/>
</dbReference>
<evidence type="ECO:0000256" key="4">
    <source>
        <dbReference type="ARBA" id="ARBA00023172"/>
    </source>
</evidence>
<dbReference type="InterPro" id="IPR012337">
    <property type="entry name" value="RNaseH-like_sf"/>
</dbReference>
<dbReference type="EMBL" id="JBHTJZ010000017">
    <property type="protein sequence ID" value="MFD0960233.1"/>
    <property type="molecule type" value="Genomic_DNA"/>
</dbReference>
<keyword evidence="2" id="KW-0815">Transposition</keyword>
<reference evidence="9" key="1">
    <citation type="journal article" date="2019" name="Int. J. Syst. Evol. Microbiol.">
        <title>The Global Catalogue of Microorganisms (GCM) 10K type strain sequencing project: providing services to taxonomists for standard genome sequencing and annotation.</title>
        <authorList>
            <consortium name="The Broad Institute Genomics Platform"/>
            <consortium name="The Broad Institute Genome Sequencing Center for Infectious Disease"/>
            <person name="Wu L."/>
            <person name="Ma J."/>
        </authorList>
    </citation>
    <scope>NUCLEOTIDE SEQUENCE [LARGE SCALE GENOMIC DNA]</scope>
    <source>
        <strain evidence="9">CCUG 59129</strain>
    </source>
</reference>
<dbReference type="PANTHER" id="PTHR33258:SF1">
    <property type="entry name" value="TRANSPOSASE INSL FOR INSERTION SEQUENCE ELEMENT IS186A-RELATED"/>
    <property type="match status" value="1"/>
</dbReference>
<evidence type="ECO:0000313" key="8">
    <source>
        <dbReference type="EMBL" id="MFD0960233.1"/>
    </source>
</evidence>
<evidence type="ECO:0000256" key="2">
    <source>
        <dbReference type="ARBA" id="ARBA00022578"/>
    </source>
</evidence>
<sequence>MDKDTLISSFGKWVAPINSEIIQDWQQFGTLDRYTKKLSTMVFLLLFVEAQLQKRKGLRSIMREIQSNEEFQQAIGIDSISAAQLSRKNNKLDPVVLQDILCGLISQLHRHELPATSRVGPVKVIDSTTISLCLNKYKWATFRSTKAGVKLHLRVTFSEPGIVYPDKAVMTTANCQDHTQMDMLIDEADATYLMDRGYLDLRKYDDYCVRGIPFVSRLKNRVTVEEVESFLLPIDSEIARDVKVILGTDKKRMKHPLRMIETTDSKGNLVRIITNRFDLTAEELGDLYRSRWQIETFFRWVKQNLKMTCFYGTSENAVMNQIWVCMIAYCLLLLMKLEIAKEKSLTELSDRLKTLLWKSWHKLETAMNHKPSRTSNGRQKVRSVEVTM</sequence>
<dbReference type="Pfam" id="PF14294">
    <property type="entry name" value="DUF4372"/>
    <property type="match status" value="1"/>
</dbReference>
<evidence type="ECO:0000259" key="7">
    <source>
        <dbReference type="Pfam" id="PF14294"/>
    </source>
</evidence>
<keyword evidence="9" id="KW-1185">Reference proteome</keyword>
<evidence type="ECO:0000259" key="6">
    <source>
        <dbReference type="Pfam" id="PF01609"/>
    </source>
</evidence>
<dbReference type="Pfam" id="PF01609">
    <property type="entry name" value="DDE_Tnp_1"/>
    <property type="match status" value="1"/>
</dbReference>
<evidence type="ECO:0000256" key="3">
    <source>
        <dbReference type="ARBA" id="ARBA00023125"/>
    </source>
</evidence>
<evidence type="ECO:0000256" key="1">
    <source>
        <dbReference type="ARBA" id="ARBA00010075"/>
    </source>
</evidence>
<comment type="caution">
    <text evidence="8">The sequence shown here is derived from an EMBL/GenBank/DDBJ whole genome shotgun (WGS) entry which is preliminary data.</text>
</comment>
<name>A0ABW3HRT9_9BACL</name>
<dbReference type="InterPro" id="IPR002559">
    <property type="entry name" value="Transposase_11"/>
</dbReference>